<evidence type="ECO:0000313" key="3">
    <source>
        <dbReference type="Proteomes" id="UP000197019"/>
    </source>
</evidence>
<organism evidence="2 3">
    <name type="scientific">Methylovulum psychrotolerans</name>
    <dbReference type="NCBI Taxonomy" id="1704499"/>
    <lineage>
        <taxon>Bacteria</taxon>
        <taxon>Pseudomonadati</taxon>
        <taxon>Pseudomonadota</taxon>
        <taxon>Gammaproteobacteria</taxon>
        <taxon>Methylococcales</taxon>
        <taxon>Methylococcaceae</taxon>
        <taxon>Methylovulum</taxon>
    </lineage>
</organism>
<dbReference type="InterPro" id="IPR009057">
    <property type="entry name" value="Homeodomain-like_sf"/>
</dbReference>
<gene>
    <name evidence="2" type="ORF">CEK71_13570</name>
</gene>
<protein>
    <recommendedName>
        <fullName evidence="1">Mor transcription activator domain-containing protein</fullName>
    </recommendedName>
</protein>
<keyword evidence="3" id="KW-1185">Reference proteome</keyword>
<proteinExistence type="predicted"/>
<dbReference type="Pfam" id="PF08765">
    <property type="entry name" value="Mor"/>
    <property type="match status" value="1"/>
</dbReference>
<dbReference type="EMBL" id="CP022129">
    <property type="protein sequence ID" value="ASF47017.1"/>
    <property type="molecule type" value="Genomic_DNA"/>
</dbReference>
<accession>A0A1Z4C0F4</accession>
<evidence type="ECO:0000313" key="2">
    <source>
        <dbReference type="EMBL" id="ASF47017.1"/>
    </source>
</evidence>
<sequence length="146" mass="16490">MENHPFSFLEEHLPDSIKTMLTVVSLEAVIALVGSKGGTRFWIPKSLDGHWLVDVIGQADAEKLCNHYSDMEFIPLPRCDKIRLLLRNAAMLKDRRDGFTDSALALKYKMTERGICKALRSIEKIEMQPSTKLAADWRQGDLFGGL</sequence>
<dbReference type="AlphaFoldDB" id="A0A1Z4C0F4"/>
<reference evidence="2 3" key="1">
    <citation type="submission" date="2017-06" db="EMBL/GenBank/DDBJ databases">
        <title>Genome Sequencing of the methanotroph Methylovulum psychrotolerants str. HV10-M2 isolated from a high-altitude environment.</title>
        <authorList>
            <person name="Mateos-Rivera A."/>
        </authorList>
    </citation>
    <scope>NUCLEOTIDE SEQUENCE [LARGE SCALE GENOMIC DNA]</scope>
    <source>
        <strain evidence="2 3">HV10_M2</strain>
    </source>
</reference>
<evidence type="ECO:0000259" key="1">
    <source>
        <dbReference type="Pfam" id="PF08765"/>
    </source>
</evidence>
<name>A0A1Z4C0F4_9GAMM</name>
<feature type="domain" description="Mor transcription activator" evidence="1">
    <location>
        <begin position="55"/>
        <end position="128"/>
    </location>
</feature>
<dbReference type="KEGG" id="mpsy:CEK71_13570"/>
<dbReference type="SUPFAM" id="SSF46689">
    <property type="entry name" value="Homeodomain-like"/>
    <property type="match status" value="1"/>
</dbReference>
<dbReference type="RefSeq" id="WP_088619889.1">
    <property type="nucleotide sequence ID" value="NZ_CP022129.1"/>
</dbReference>
<dbReference type="InterPro" id="IPR014875">
    <property type="entry name" value="Mor_transcription_activator"/>
</dbReference>
<dbReference type="Proteomes" id="UP000197019">
    <property type="component" value="Chromosome"/>
</dbReference>